<accession>A0ABC9GE59</accession>
<dbReference type="EMBL" id="OZ075118">
    <property type="protein sequence ID" value="CAL5091784.1"/>
    <property type="molecule type" value="Genomic_DNA"/>
</dbReference>
<dbReference type="PANTHER" id="PTHR33377:SF50">
    <property type="entry name" value="NB-ARC DOMAIN-CONTAINING PROTEIN"/>
    <property type="match status" value="1"/>
</dbReference>
<sequence>MEAVLTAILGEIANRSISFLIAKWSERKMPTNEDQMIHNLQHLLRRICAIVEEAEARRITNQAMVHQLNILRKEMYRGHFTIDNLRRKADEEYNKSKDHAVSHPFALSKFNPAKRLFFSTGVTHGEKELHQVLYNLNEIVGDMSEFTIFLKNYPLYRQPYRMHLILDKCMFGRQMEMDRIMNFLMLVEPSSTKRVGVLPIVGPAEVGKSTLVAHVCNDERVRNNFTRIMLTTQYDFEDKGLTTLDDGVVVYYQNSSLYENERTLSIIEFSEDIDEAAWKGYLASATCRSSVVKIIVTSRSNKIINFGTTQALVLNLLPPEAYWYFFKVLTFGSADPKDQPKLESMAMEICRCTDGSFVGANFVSGLLRDHLNGQYGHMVRASLRRLITTKTSSCAHVIVNEKNPKYALRIATNECFAIYPCPESFADDMIPKTTLFELVYGTVKCQGKFEVLALKSRIPPYKNYMYTCKMLKSIPTKMKHRPKAN</sequence>
<reference evidence="1 2" key="2">
    <citation type="submission" date="2024-10" db="EMBL/GenBank/DDBJ databases">
        <authorList>
            <person name="Ryan C."/>
        </authorList>
    </citation>
    <scope>NUCLEOTIDE SEQUENCE [LARGE SCALE GENOMIC DNA]</scope>
</reference>
<gene>
    <name evidence="1" type="ORF">URODEC1_LOCUS114551</name>
</gene>
<evidence type="ECO:0008006" key="3">
    <source>
        <dbReference type="Google" id="ProtNLM"/>
    </source>
</evidence>
<dbReference type="InterPro" id="IPR027417">
    <property type="entry name" value="P-loop_NTPase"/>
</dbReference>
<dbReference type="Gene3D" id="3.40.50.300">
    <property type="entry name" value="P-loop containing nucleotide triphosphate hydrolases"/>
    <property type="match status" value="1"/>
</dbReference>
<organism evidence="1 2">
    <name type="scientific">Urochloa decumbens</name>
    <dbReference type="NCBI Taxonomy" id="240449"/>
    <lineage>
        <taxon>Eukaryota</taxon>
        <taxon>Viridiplantae</taxon>
        <taxon>Streptophyta</taxon>
        <taxon>Embryophyta</taxon>
        <taxon>Tracheophyta</taxon>
        <taxon>Spermatophyta</taxon>
        <taxon>Magnoliopsida</taxon>
        <taxon>Liliopsida</taxon>
        <taxon>Poales</taxon>
        <taxon>Poaceae</taxon>
        <taxon>PACMAD clade</taxon>
        <taxon>Panicoideae</taxon>
        <taxon>Panicodae</taxon>
        <taxon>Paniceae</taxon>
        <taxon>Melinidinae</taxon>
        <taxon>Urochloa</taxon>
    </lineage>
</organism>
<reference evidence="2" key="1">
    <citation type="submission" date="2024-06" db="EMBL/GenBank/DDBJ databases">
        <authorList>
            <person name="Ryan C."/>
        </authorList>
    </citation>
    <scope>NUCLEOTIDE SEQUENCE [LARGE SCALE GENOMIC DNA]</scope>
</reference>
<name>A0ABC9GE59_9POAL</name>
<keyword evidence="2" id="KW-1185">Reference proteome</keyword>
<evidence type="ECO:0000313" key="2">
    <source>
        <dbReference type="Proteomes" id="UP001497457"/>
    </source>
</evidence>
<dbReference type="Proteomes" id="UP001497457">
    <property type="component" value="Chromosome 8b"/>
</dbReference>
<dbReference type="PANTHER" id="PTHR33377">
    <property type="entry name" value="OS10G0134700 PROTEIN-RELATED"/>
    <property type="match status" value="1"/>
</dbReference>
<dbReference type="AlphaFoldDB" id="A0ABC9GE59"/>
<proteinExistence type="predicted"/>
<evidence type="ECO:0000313" key="1">
    <source>
        <dbReference type="EMBL" id="CAL5091784.1"/>
    </source>
</evidence>
<protein>
    <recommendedName>
        <fullName evidence="3">Rx N-terminal domain-containing protein</fullName>
    </recommendedName>
</protein>
<dbReference type="SUPFAM" id="SSF52540">
    <property type="entry name" value="P-loop containing nucleoside triphosphate hydrolases"/>
    <property type="match status" value="1"/>
</dbReference>